<feature type="compositionally biased region" description="Basic and acidic residues" evidence="1">
    <location>
        <begin position="141"/>
        <end position="158"/>
    </location>
</feature>
<protein>
    <submittedName>
        <fullName evidence="2">Uncharacterized protein</fullName>
    </submittedName>
</protein>
<evidence type="ECO:0000313" key="2">
    <source>
        <dbReference type="EMBL" id="CAD1822586.1"/>
    </source>
</evidence>
<gene>
    <name evidence="2" type="ORF">CB5_LOCUS5797</name>
</gene>
<name>A0A6V7NW62_ANACO</name>
<evidence type="ECO:0000256" key="1">
    <source>
        <dbReference type="SAM" id="MobiDB-lite"/>
    </source>
</evidence>
<feature type="region of interest" description="Disordered" evidence="1">
    <location>
        <begin position="83"/>
        <end position="173"/>
    </location>
</feature>
<organism evidence="2">
    <name type="scientific">Ananas comosus var. bracteatus</name>
    <name type="common">red pineapple</name>
    <dbReference type="NCBI Taxonomy" id="296719"/>
    <lineage>
        <taxon>Eukaryota</taxon>
        <taxon>Viridiplantae</taxon>
        <taxon>Streptophyta</taxon>
        <taxon>Embryophyta</taxon>
        <taxon>Tracheophyta</taxon>
        <taxon>Spermatophyta</taxon>
        <taxon>Magnoliopsida</taxon>
        <taxon>Liliopsida</taxon>
        <taxon>Poales</taxon>
        <taxon>Bromeliaceae</taxon>
        <taxon>Bromelioideae</taxon>
        <taxon>Ananas</taxon>
    </lineage>
</organism>
<accession>A0A6V7NW62</accession>
<proteinExistence type="predicted"/>
<feature type="compositionally biased region" description="Low complexity" evidence="1">
    <location>
        <begin position="14"/>
        <end position="26"/>
    </location>
</feature>
<sequence length="173" mass="18407">MPPLSRFLPRRRLSSSSAADDPSAASGAAAAAAAARSSDWGSVDALLPRLDLRALGLAASLLLSPTAPSPALRLLKRALASPRFSHLSPAASSTPSPPPPRRRRRRAPPLRPLLAAPLRPPPPSLRRPRPPREGPPSVLPHEGRRLGPQDRDSSELLCEKLLVPSKERSLVTS</sequence>
<dbReference type="EMBL" id="LR862142">
    <property type="protein sequence ID" value="CAD1822586.1"/>
    <property type="molecule type" value="Genomic_DNA"/>
</dbReference>
<feature type="region of interest" description="Disordered" evidence="1">
    <location>
        <begin position="1"/>
        <end position="26"/>
    </location>
</feature>
<reference evidence="2" key="1">
    <citation type="submission" date="2020-07" db="EMBL/GenBank/DDBJ databases">
        <authorList>
            <person name="Lin J."/>
        </authorList>
    </citation>
    <scope>NUCLEOTIDE SEQUENCE</scope>
</reference>
<dbReference type="AlphaFoldDB" id="A0A6V7NW62"/>